<dbReference type="Gene3D" id="1.10.260.40">
    <property type="entry name" value="lambda repressor-like DNA-binding domains"/>
    <property type="match status" value="1"/>
</dbReference>
<sequence>MDSSDRCRLVDYAQHAYGRERGCTVTIDENAIQARLGANIKARREKLGLAQTTLGERSGVHRTYINQLENGHKNLTVVVLSRLADALGTTPSALTKGLLSEEQPDGGLEALP</sequence>
<dbReference type="GO" id="GO:0003677">
    <property type="term" value="F:DNA binding"/>
    <property type="evidence" value="ECO:0007669"/>
    <property type="project" value="UniProtKB-KW"/>
</dbReference>
<geneLocation type="plasmid" evidence="4 5">
    <name>unnamed2</name>
</geneLocation>
<dbReference type="SUPFAM" id="SSF47413">
    <property type="entry name" value="lambda repressor-like DNA-binding domains"/>
    <property type="match status" value="1"/>
</dbReference>
<dbReference type="EMBL" id="CP038798">
    <property type="protein sequence ID" value="QIV79884.1"/>
    <property type="molecule type" value="Genomic_DNA"/>
</dbReference>
<dbReference type="InterPro" id="IPR050807">
    <property type="entry name" value="TransReg_Diox_bact_type"/>
</dbReference>
<dbReference type="InterPro" id="IPR010982">
    <property type="entry name" value="Lambda_DNA-bd_dom_sf"/>
</dbReference>
<keyword evidence="1" id="KW-0238">DNA-binding</keyword>
<dbReference type="SMART" id="SM00530">
    <property type="entry name" value="HTH_XRE"/>
    <property type="match status" value="1"/>
</dbReference>
<dbReference type="GO" id="GO:0003700">
    <property type="term" value="F:DNA-binding transcription factor activity"/>
    <property type="evidence" value="ECO:0007669"/>
    <property type="project" value="TreeGrafter"/>
</dbReference>
<dbReference type="Proteomes" id="UP000501849">
    <property type="component" value="Plasmid unnamed2"/>
</dbReference>
<protein>
    <submittedName>
        <fullName evidence="4">XRE family transcriptional regulator</fullName>
    </submittedName>
</protein>
<keyword evidence="4" id="KW-0614">Plasmid</keyword>
<evidence type="ECO:0000313" key="5">
    <source>
        <dbReference type="Proteomes" id="UP000501849"/>
    </source>
</evidence>
<proteinExistence type="predicted"/>
<dbReference type="GO" id="GO:0005829">
    <property type="term" value="C:cytosol"/>
    <property type="evidence" value="ECO:0007669"/>
    <property type="project" value="TreeGrafter"/>
</dbReference>
<gene>
    <name evidence="4" type="ORF">EXE63_02445</name>
</gene>
<dbReference type="KEGG" id="mfre:EXE63_02445"/>
<dbReference type="PANTHER" id="PTHR46797">
    <property type="entry name" value="HTH-TYPE TRANSCRIPTIONAL REGULATOR"/>
    <property type="match status" value="1"/>
</dbReference>
<accession>A0A6H0RY72</accession>
<name>A0A6H0RY72_9MYCO</name>
<feature type="region of interest" description="Disordered" evidence="2">
    <location>
        <begin position="93"/>
        <end position="112"/>
    </location>
</feature>
<evidence type="ECO:0000256" key="1">
    <source>
        <dbReference type="ARBA" id="ARBA00023125"/>
    </source>
</evidence>
<dbReference type="Pfam" id="PF01381">
    <property type="entry name" value="HTH_3"/>
    <property type="match status" value="1"/>
</dbReference>
<dbReference type="CDD" id="cd00093">
    <property type="entry name" value="HTH_XRE"/>
    <property type="match status" value="1"/>
</dbReference>
<evidence type="ECO:0000256" key="2">
    <source>
        <dbReference type="SAM" id="MobiDB-lite"/>
    </source>
</evidence>
<dbReference type="AlphaFoldDB" id="A0A6H0RY72"/>
<dbReference type="PROSITE" id="PS50943">
    <property type="entry name" value="HTH_CROC1"/>
    <property type="match status" value="1"/>
</dbReference>
<reference evidence="4 5" key="1">
    <citation type="submission" date="2019-04" db="EMBL/GenBank/DDBJ databases">
        <title>Draft, Whole-Genome Sequence of the Anthracene-degrading Mycobacterium frederiksbergense LB501T, Isolated from a Polycyclic Aromatic Hydrocarbon (PAH)-Contaminated Soil.</title>
        <authorList>
            <person name="Augelletti F."/>
        </authorList>
    </citation>
    <scope>NUCLEOTIDE SEQUENCE [LARGE SCALE GENOMIC DNA]</scope>
    <source>
        <strain evidence="4 5">LB 501T</strain>
        <plasmid evidence="4 5">unnamed2</plasmid>
    </source>
</reference>
<feature type="domain" description="HTH cro/C1-type" evidence="3">
    <location>
        <begin position="40"/>
        <end position="94"/>
    </location>
</feature>
<evidence type="ECO:0000313" key="4">
    <source>
        <dbReference type="EMBL" id="QIV79884.1"/>
    </source>
</evidence>
<dbReference type="PANTHER" id="PTHR46797:SF1">
    <property type="entry name" value="METHYLPHOSPHONATE SYNTHASE"/>
    <property type="match status" value="1"/>
</dbReference>
<organism evidence="4 5">
    <name type="scientific">Mycolicibacterium frederiksbergense</name>
    <dbReference type="NCBI Taxonomy" id="117567"/>
    <lineage>
        <taxon>Bacteria</taxon>
        <taxon>Bacillati</taxon>
        <taxon>Actinomycetota</taxon>
        <taxon>Actinomycetes</taxon>
        <taxon>Mycobacteriales</taxon>
        <taxon>Mycobacteriaceae</taxon>
        <taxon>Mycolicibacterium</taxon>
    </lineage>
</organism>
<evidence type="ECO:0000259" key="3">
    <source>
        <dbReference type="PROSITE" id="PS50943"/>
    </source>
</evidence>
<dbReference type="InterPro" id="IPR001387">
    <property type="entry name" value="Cro/C1-type_HTH"/>
</dbReference>
<keyword evidence="5" id="KW-1185">Reference proteome</keyword>